<evidence type="ECO:0000313" key="3">
    <source>
        <dbReference type="Proteomes" id="UP000008810"/>
    </source>
</evidence>
<dbReference type="OrthoDB" id="10617473at2759"/>
<sequence>MGDRLKAMPYFRIIDMAFLGDKLYAITMAEDLFVLHLGEDGDGKPTVTNVKHVIKHAPGHDDDRYYSWPSDVDLLGNEETDAELDGEAPSGDDNYGILSHEGVHDNDTVDHGSDTDNDGNDHLVFDDEWTLPVCEEGVCEGYDAIQITSRHLVEYLSCVVSCCWLSGCTMSQPSLQLTTLARLKCEAVDTCTWVPIVGVLGNGRAIFIGNRFSCAIPAYGEVEEDIMYFPDTDDVFDMRSGIIRPLTPIWTGCMIRVGHGCFHQN</sequence>
<reference evidence="1 2" key="1">
    <citation type="journal article" date="2010" name="Nature">
        <title>Genome sequencing and analysis of the model grass Brachypodium distachyon.</title>
        <authorList>
            <consortium name="International Brachypodium Initiative"/>
        </authorList>
    </citation>
    <scope>NUCLEOTIDE SEQUENCE [LARGE SCALE GENOMIC DNA]</scope>
    <source>
        <strain evidence="1 2">Bd21</strain>
    </source>
</reference>
<dbReference type="PANTHER" id="PTHR33110">
    <property type="entry name" value="F-BOX/KELCH-REPEAT PROTEIN-RELATED"/>
    <property type="match status" value="1"/>
</dbReference>
<dbReference type="Proteomes" id="UP000008810">
    <property type="component" value="Chromosome 3"/>
</dbReference>
<keyword evidence="3" id="KW-1185">Reference proteome</keyword>
<reference evidence="2" key="3">
    <citation type="submission" date="2018-08" db="UniProtKB">
        <authorList>
            <consortium name="EnsemblPlants"/>
        </authorList>
    </citation>
    <scope>IDENTIFICATION</scope>
    <source>
        <strain evidence="2">cv. Bd21</strain>
    </source>
</reference>
<dbReference type="HOGENOM" id="CLU_019286_2_0_1"/>
<dbReference type="eggNOG" id="ENOG502SBMB">
    <property type="taxonomic scope" value="Eukaryota"/>
</dbReference>
<dbReference type="Gramene" id="PNT69339">
    <property type="protein sequence ID" value="PNT69339"/>
    <property type="gene ID" value="BRADI_3g54047v3"/>
</dbReference>
<dbReference type="EMBL" id="CM000882">
    <property type="protein sequence ID" value="PNT69339.1"/>
    <property type="molecule type" value="Genomic_DNA"/>
</dbReference>
<dbReference type="PANTHER" id="PTHR33110:SF82">
    <property type="entry name" value="OS07G0500250 PROTEIN"/>
    <property type="match status" value="1"/>
</dbReference>
<protein>
    <recommendedName>
        <fullName evidence="4">DUF295 domain-containing protein</fullName>
    </recommendedName>
</protein>
<name>I1IDF8_BRADI</name>
<organism evidence="2">
    <name type="scientific">Brachypodium distachyon</name>
    <name type="common">Purple false brome</name>
    <name type="synonym">Trachynia distachya</name>
    <dbReference type="NCBI Taxonomy" id="15368"/>
    <lineage>
        <taxon>Eukaryota</taxon>
        <taxon>Viridiplantae</taxon>
        <taxon>Streptophyta</taxon>
        <taxon>Embryophyta</taxon>
        <taxon>Tracheophyta</taxon>
        <taxon>Spermatophyta</taxon>
        <taxon>Magnoliopsida</taxon>
        <taxon>Liliopsida</taxon>
        <taxon>Poales</taxon>
        <taxon>Poaceae</taxon>
        <taxon>BOP clade</taxon>
        <taxon>Pooideae</taxon>
        <taxon>Stipodae</taxon>
        <taxon>Brachypodieae</taxon>
        <taxon>Brachypodium</taxon>
    </lineage>
</organism>
<evidence type="ECO:0000313" key="2">
    <source>
        <dbReference type="EnsemblPlants" id="PNT69339"/>
    </source>
</evidence>
<reference evidence="1" key="2">
    <citation type="submission" date="2017-06" db="EMBL/GenBank/DDBJ databases">
        <title>WGS assembly of Brachypodium distachyon.</title>
        <authorList>
            <consortium name="The International Brachypodium Initiative"/>
            <person name="Lucas S."/>
            <person name="Harmon-Smith M."/>
            <person name="Lail K."/>
            <person name="Tice H."/>
            <person name="Grimwood J."/>
            <person name="Bruce D."/>
            <person name="Barry K."/>
            <person name="Shu S."/>
            <person name="Lindquist E."/>
            <person name="Wang M."/>
            <person name="Pitluck S."/>
            <person name="Vogel J.P."/>
            <person name="Garvin D.F."/>
            <person name="Mockler T.C."/>
            <person name="Schmutz J."/>
            <person name="Rokhsar D."/>
            <person name="Bevan M.W."/>
        </authorList>
    </citation>
    <scope>NUCLEOTIDE SEQUENCE</scope>
    <source>
        <strain evidence="1">Bd21</strain>
    </source>
</reference>
<proteinExistence type="predicted"/>
<dbReference type="EnsemblPlants" id="PNT69339">
    <property type="protein sequence ID" value="PNT69339"/>
    <property type="gene ID" value="BRADI_3g54047v3"/>
</dbReference>
<evidence type="ECO:0008006" key="4">
    <source>
        <dbReference type="Google" id="ProtNLM"/>
    </source>
</evidence>
<accession>I1IDF8</accession>
<dbReference type="AlphaFoldDB" id="I1IDF8"/>
<gene>
    <name evidence="1" type="ORF">BRADI_3g54047v3</name>
</gene>
<dbReference type="OMA" id="HYESAGE"/>
<dbReference type="InParanoid" id="I1IDF8"/>
<evidence type="ECO:0000313" key="1">
    <source>
        <dbReference type="EMBL" id="PNT69339.1"/>
    </source>
</evidence>